<dbReference type="CDD" id="cd01949">
    <property type="entry name" value="GGDEF"/>
    <property type="match status" value="1"/>
</dbReference>
<feature type="domain" description="GGDEF" evidence="6">
    <location>
        <begin position="324"/>
        <end position="454"/>
    </location>
</feature>
<dbReference type="KEGG" id="gsn:YC6258_00391"/>
<dbReference type="InterPro" id="IPR000160">
    <property type="entry name" value="GGDEF_dom"/>
</dbReference>
<dbReference type="GO" id="GO:0016020">
    <property type="term" value="C:membrane"/>
    <property type="evidence" value="ECO:0007669"/>
    <property type="project" value="InterPro"/>
</dbReference>
<dbReference type="RefSeq" id="WP_052829992.1">
    <property type="nucleotide sequence ID" value="NZ_CP007142.1"/>
</dbReference>
<dbReference type="STRING" id="1445510.YC6258_00391"/>
<comment type="catalytic activity">
    <reaction evidence="3">
        <text>2 GTP = 3',3'-c-di-GMP + 2 diphosphate</text>
        <dbReference type="Rhea" id="RHEA:24898"/>
        <dbReference type="ChEBI" id="CHEBI:33019"/>
        <dbReference type="ChEBI" id="CHEBI:37565"/>
        <dbReference type="ChEBI" id="CHEBI:58805"/>
        <dbReference type="EC" id="2.7.7.65"/>
    </reaction>
</comment>
<dbReference type="EMBL" id="CP007142">
    <property type="protein sequence ID" value="AJQ92441.1"/>
    <property type="molecule type" value="Genomic_DNA"/>
</dbReference>
<dbReference type="AlphaFoldDB" id="A0A0C5VE04"/>
<evidence type="ECO:0000256" key="1">
    <source>
        <dbReference type="ARBA" id="ARBA00001946"/>
    </source>
</evidence>
<dbReference type="PANTHER" id="PTHR45138">
    <property type="entry name" value="REGULATORY COMPONENTS OF SENSORY TRANSDUCTION SYSTEM"/>
    <property type="match status" value="1"/>
</dbReference>
<dbReference type="Gene3D" id="3.30.70.270">
    <property type="match status" value="1"/>
</dbReference>
<name>A0A0C5VE04_9GAMM</name>
<comment type="cofactor">
    <cofactor evidence="1">
        <name>Mg(2+)</name>
        <dbReference type="ChEBI" id="CHEBI:18420"/>
    </cofactor>
</comment>
<evidence type="ECO:0000259" key="5">
    <source>
        <dbReference type="PROSITE" id="PS50885"/>
    </source>
</evidence>
<dbReference type="HOGENOM" id="CLU_602386_0_0_6"/>
<dbReference type="InterPro" id="IPR043128">
    <property type="entry name" value="Rev_trsase/Diguanyl_cyclase"/>
</dbReference>
<dbReference type="PROSITE" id="PS50885">
    <property type="entry name" value="HAMP"/>
    <property type="match status" value="1"/>
</dbReference>
<dbReference type="InterPro" id="IPR029787">
    <property type="entry name" value="Nucleotide_cyclase"/>
</dbReference>
<dbReference type="NCBIfam" id="TIGR00254">
    <property type="entry name" value="GGDEF"/>
    <property type="match status" value="1"/>
</dbReference>
<dbReference type="Proteomes" id="UP000032266">
    <property type="component" value="Chromosome"/>
</dbReference>
<gene>
    <name evidence="7" type="ORF">YC6258_00391</name>
</gene>
<keyword evidence="4" id="KW-1133">Transmembrane helix</keyword>
<keyword evidence="4" id="KW-0472">Membrane</keyword>
<dbReference type="PROSITE" id="PS50887">
    <property type="entry name" value="GGDEF"/>
    <property type="match status" value="1"/>
</dbReference>
<dbReference type="SUPFAM" id="SSF55073">
    <property type="entry name" value="Nucleotide cyclase"/>
    <property type="match status" value="1"/>
</dbReference>
<evidence type="ECO:0000256" key="4">
    <source>
        <dbReference type="SAM" id="Phobius"/>
    </source>
</evidence>
<dbReference type="FunFam" id="3.30.70.270:FF:000001">
    <property type="entry name" value="Diguanylate cyclase domain protein"/>
    <property type="match status" value="1"/>
</dbReference>
<dbReference type="Gene3D" id="6.10.340.10">
    <property type="match status" value="1"/>
</dbReference>
<evidence type="ECO:0000256" key="3">
    <source>
        <dbReference type="ARBA" id="ARBA00034247"/>
    </source>
</evidence>
<dbReference type="GO" id="GO:0052621">
    <property type="term" value="F:diguanylate cyclase activity"/>
    <property type="evidence" value="ECO:0007669"/>
    <property type="project" value="UniProtKB-EC"/>
</dbReference>
<proteinExistence type="predicted"/>
<dbReference type="PANTHER" id="PTHR45138:SF9">
    <property type="entry name" value="DIGUANYLATE CYCLASE DGCM-RELATED"/>
    <property type="match status" value="1"/>
</dbReference>
<organism evidence="7 8">
    <name type="scientific">Gynuella sunshinyii YC6258</name>
    <dbReference type="NCBI Taxonomy" id="1445510"/>
    <lineage>
        <taxon>Bacteria</taxon>
        <taxon>Pseudomonadati</taxon>
        <taxon>Pseudomonadota</taxon>
        <taxon>Gammaproteobacteria</taxon>
        <taxon>Oceanospirillales</taxon>
        <taxon>Saccharospirillaceae</taxon>
        <taxon>Gynuella</taxon>
    </lineage>
</organism>
<dbReference type="EC" id="2.7.7.65" evidence="2"/>
<evidence type="ECO:0000313" key="7">
    <source>
        <dbReference type="EMBL" id="AJQ92441.1"/>
    </source>
</evidence>
<keyword evidence="4" id="KW-0812">Transmembrane</keyword>
<evidence type="ECO:0000259" key="6">
    <source>
        <dbReference type="PROSITE" id="PS50887"/>
    </source>
</evidence>
<feature type="transmembrane region" description="Helical" evidence="4">
    <location>
        <begin position="186"/>
        <end position="204"/>
    </location>
</feature>
<sequence>MTIRIKTKLFISHFLAIILVSGSIGSYFYQSAIDNLKESLRSRLMYSAALLSNNFNSEELELLQTASDTERPEYHKNIQYLRQLTASNPDIAFIYVMRLDDGVPKFVIDSDPEKPAAPGEIYNQTIPELMEGFQSVSVDKQITVDKWGSFLSGYAPIRSRTNPYLIGIDMRADEVQAKLADLKQKAVLSLIVSFIFAYVFSMFLSKNLVKRMDVLYRRCIEEGALKENIKMEKGDELDQLSNTFEYMIEHMQHTQSDLETLVESRTWALQNANQELELEISERKKAEAALKIAARTDYLTGLINRREMVEMLHRAVDDYSRFQRHFSVVLVDMDNFKNINDSFGHDVGDEVLKAIAEKMQSLLRTQDTIARWGGEELLILMPDFKREEAMQQAERIRVHLELSTFQARQFALQVTASFGVAEFDAAQEIDATLKRADIALYKGKEKGRNCVASE</sequence>
<protein>
    <recommendedName>
        <fullName evidence="2">diguanylate cyclase</fullName>
        <ecNumber evidence="2">2.7.7.65</ecNumber>
    </recommendedName>
</protein>
<feature type="domain" description="HAMP" evidence="5">
    <location>
        <begin position="220"/>
        <end position="256"/>
    </location>
</feature>
<dbReference type="PATRIC" id="fig|1445510.3.peg.379"/>
<dbReference type="OrthoDB" id="9812260at2"/>
<dbReference type="Pfam" id="PF00990">
    <property type="entry name" value="GGDEF"/>
    <property type="match status" value="1"/>
</dbReference>
<reference evidence="7 8" key="1">
    <citation type="submission" date="2014-01" db="EMBL/GenBank/DDBJ databases">
        <title>Full genme sequencing of cellulolytic bacterium Gynuella sunshinyii YC6258T gen. nov., sp. nov.</title>
        <authorList>
            <person name="Khan H."/>
            <person name="Chung E.J."/>
            <person name="Chung Y.R."/>
        </authorList>
    </citation>
    <scope>NUCLEOTIDE SEQUENCE [LARGE SCALE GENOMIC DNA]</scope>
    <source>
        <strain evidence="7 8">YC6258</strain>
    </source>
</reference>
<dbReference type="InterPro" id="IPR003660">
    <property type="entry name" value="HAMP_dom"/>
</dbReference>
<keyword evidence="8" id="KW-1185">Reference proteome</keyword>
<evidence type="ECO:0000256" key="2">
    <source>
        <dbReference type="ARBA" id="ARBA00012528"/>
    </source>
</evidence>
<dbReference type="InterPro" id="IPR050469">
    <property type="entry name" value="Diguanylate_Cyclase"/>
</dbReference>
<dbReference type="GO" id="GO:0007165">
    <property type="term" value="P:signal transduction"/>
    <property type="evidence" value="ECO:0007669"/>
    <property type="project" value="InterPro"/>
</dbReference>
<dbReference type="SMART" id="SM00267">
    <property type="entry name" value="GGDEF"/>
    <property type="match status" value="1"/>
</dbReference>
<evidence type="ECO:0000313" key="8">
    <source>
        <dbReference type="Proteomes" id="UP000032266"/>
    </source>
</evidence>
<accession>A0A0C5VE04</accession>